<keyword evidence="1" id="KW-0812">Transmembrane</keyword>
<proteinExistence type="predicted"/>
<keyword evidence="1" id="KW-0472">Membrane</keyword>
<gene>
    <name evidence="2" type="ORF">LCGC14_0838810</name>
</gene>
<dbReference type="EMBL" id="LAZR01002445">
    <property type="protein sequence ID" value="KKN29962.1"/>
    <property type="molecule type" value="Genomic_DNA"/>
</dbReference>
<organism evidence="2">
    <name type="scientific">marine sediment metagenome</name>
    <dbReference type="NCBI Taxonomy" id="412755"/>
    <lineage>
        <taxon>unclassified sequences</taxon>
        <taxon>metagenomes</taxon>
        <taxon>ecological metagenomes</taxon>
    </lineage>
</organism>
<protein>
    <submittedName>
        <fullName evidence="2">Uncharacterized protein</fullName>
    </submittedName>
</protein>
<feature type="transmembrane region" description="Helical" evidence="1">
    <location>
        <begin position="12"/>
        <end position="34"/>
    </location>
</feature>
<dbReference type="AlphaFoldDB" id="A0A0F9PZ05"/>
<evidence type="ECO:0000313" key="2">
    <source>
        <dbReference type="EMBL" id="KKN29962.1"/>
    </source>
</evidence>
<accession>A0A0F9PZ05</accession>
<name>A0A0F9PZ05_9ZZZZ</name>
<keyword evidence="1" id="KW-1133">Transmembrane helix</keyword>
<evidence type="ECO:0000256" key="1">
    <source>
        <dbReference type="SAM" id="Phobius"/>
    </source>
</evidence>
<sequence length="134" mass="15694">MIDQYMPMVIDYIVTNNTVVITVSCLLASIAVLYQKREFDTRKVAKKARREARRKKRFEDTNHSIRLKVRRAEKRRKENKGSAVLGLTVEELGEKALRRTLEELQRSGKSTYDPDKTIRIYYPNTFDPKKLGKC</sequence>
<comment type="caution">
    <text evidence="2">The sequence shown here is derived from an EMBL/GenBank/DDBJ whole genome shotgun (WGS) entry which is preliminary data.</text>
</comment>
<reference evidence="2" key="1">
    <citation type="journal article" date="2015" name="Nature">
        <title>Complex archaea that bridge the gap between prokaryotes and eukaryotes.</title>
        <authorList>
            <person name="Spang A."/>
            <person name="Saw J.H."/>
            <person name="Jorgensen S.L."/>
            <person name="Zaremba-Niedzwiedzka K."/>
            <person name="Martijn J."/>
            <person name="Lind A.E."/>
            <person name="van Eijk R."/>
            <person name="Schleper C."/>
            <person name="Guy L."/>
            <person name="Ettema T.J."/>
        </authorList>
    </citation>
    <scope>NUCLEOTIDE SEQUENCE</scope>
</reference>